<accession>A0A4U8YY21</accession>
<evidence type="ECO:0000256" key="7">
    <source>
        <dbReference type="HAMAP-Rule" id="MF_00178"/>
    </source>
</evidence>
<dbReference type="InterPro" id="IPR034964">
    <property type="entry name" value="LS"/>
</dbReference>
<dbReference type="AlphaFoldDB" id="A0A4U8YY21"/>
<dbReference type="PANTHER" id="PTHR21058:SF0">
    <property type="entry name" value="6,7-DIMETHYL-8-RIBITYLLUMAZINE SYNTHASE"/>
    <property type="match status" value="1"/>
</dbReference>
<evidence type="ECO:0000256" key="6">
    <source>
        <dbReference type="ARBA" id="ARBA00048785"/>
    </source>
</evidence>
<proteinExistence type="inferred from homology"/>
<feature type="binding site" evidence="7">
    <location>
        <position position="135"/>
    </location>
    <ligand>
        <name>(2S)-2-hydroxy-3-oxobutyl phosphate</name>
        <dbReference type="ChEBI" id="CHEBI:58830"/>
    </ligand>
</feature>
<evidence type="ECO:0000256" key="2">
    <source>
        <dbReference type="ARBA" id="ARBA00007424"/>
    </source>
</evidence>
<dbReference type="GO" id="GO:0000906">
    <property type="term" value="F:6,7-dimethyl-8-ribityllumazine synthase activity"/>
    <property type="evidence" value="ECO:0007669"/>
    <property type="project" value="UniProtKB-UniRule"/>
</dbReference>
<comment type="catalytic activity">
    <reaction evidence="6 7">
        <text>(2S)-2-hydroxy-3-oxobutyl phosphate + 5-amino-6-(D-ribitylamino)uracil = 6,7-dimethyl-8-(1-D-ribityl)lumazine + phosphate + 2 H2O + H(+)</text>
        <dbReference type="Rhea" id="RHEA:26152"/>
        <dbReference type="ChEBI" id="CHEBI:15377"/>
        <dbReference type="ChEBI" id="CHEBI:15378"/>
        <dbReference type="ChEBI" id="CHEBI:15934"/>
        <dbReference type="ChEBI" id="CHEBI:43474"/>
        <dbReference type="ChEBI" id="CHEBI:58201"/>
        <dbReference type="ChEBI" id="CHEBI:58830"/>
        <dbReference type="EC" id="2.5.1.78"/>
    </reaction>
</comment>
<comment type="similarity">
    <text evidence="2 7">Belongs to the DMRL synthase family.</text>
</comment>
<gene>
    <name evidence="7 8" type="primary">ribH</name>
    <name evidence="8" type="ORF">MTUNDRAET4_1372</name>
</gene>
<keyword evidence="5 7" id="KW-0808">Transferase</keyword>
<keyword evidence="4 7" id="KW-0686">Riboflavin biosynthesis</keyword>
<sequence length="164" mass="16882">MVIPRRSSLDAAETNAAGARFLIVEARFYDAIGAMLLAGAEAALSRAGARHDVLTVAGALEIPIAMAIALDHAEKSGEPFAGAIALGCVIRGETYHFEIVSNESARALMQLGVARQLALGNGVLTVETEAQALERADPGRGDKGGDAARAALGLHALKQKIGAL</sequence>
<dbReference type="UniPathway" id="UPA00275">
    <property type="reaction ID" value="UER00404"/>
</dbReference>
<dbReference type="GO" id="GO:0009231">
    <property type="term" value="P:riboflavin biosynthetic process"/>
    <property type="evidence" value="ECO:0007669"/>
    <property type="project" value="UniProtKB-UniRule"/>
</dbReference>
<evidence type="ECO:0000313" key="9">
    <source>
        <dbReference type="Proteomes" id="UP000294360"/>
    </source>
</evidence>
<dbReference type="RefSeq" id="WP_134488199.1">
    <property type="nucleotide sequence ID" value="NZ_CP139089.1"/>
</dbReference>
<dbReference type="GO" id="GO:0009349">
    <property type="term" value="C:riboflavin synthase complex"/>
    <property type="evidence" value="ECO:0007669"/>
    <property type="project" value="UniProtKB-UniRule"/>
</dbReference>
<feature type="binding site" evidence="7">
    <location>
        <begin position="88"/>
        <end position="90"/>
    </location>
    <ligand>
        <name>5-amino-6-(D-ribitylamino)uracil</name>
        <dbReference type="ChEBI" id="CHEBI:15934"/>
    </ligand>
</feature>
<name>A0A4U8YY21_METTU</name>
<dbReference type="CDD" id="cd09209">
    <property type="entry name" value="Lumazine_synthase-I"/>
    <property type="match status" value="1"/>
</dbReference>
<protein>
    <recommendedName>
        <fullName evidence="3 7">6,7-dimethyl-8-ribityllumazine synthase</fullName>
        <shortName evidence="7">DMRL synthase</shortName>
        <shortName evidence="7">LS</shortName>
        <shortName evidence="7">Lumazine synthase</shortName>
        <ecNumber evidence="3 7">2.5.1.78</ecNumber>
    </recommendedName>
</protein>
<evidence type="ECO:0000256" key="3">
    <source>
        <dbReference type="ARBA" id="ARBA00012664"/>
    </source>
</evidence>
<dbReference type="EC" id="2.5.1.78" evidence="3 7"/>
<feature type="binding site" evidence="7">
    <location>
        <begin position="93"/>
        <end position="94"/>
    </location>
    <ligand>
        <name>(2S)-2-hydroxy-3-oxobutyl phosphate</name>
        <dbReference type="ChEBI" id="CHEBI:58830"/>
    </ligand>
</feature>
<evidence type="ECO:0000256" key="1">
    <source>
        <dbReference type="ARBA" id="ARBA00004917"/>
    </source>
</evidence>
<dbReference type="HAMAP" id="MF_00178">
    <property type="entry name" value="Lumazine_synth"/>
    <property type="match status" value="1"/>
</dbReference>
<dbReference type="NCBIfam" id="TIGR00114">
    <property type="entry name" value="lumazine-synth"/>
    <property type="match status" value="1"/>
</dbReference>
<dbReference type="PANTHER" id="PTHR21058">
    <property type="entry name" value="6,7-DIMETHYL-8-RIBITYLLUMAZINE SYNTHASE DMRL SYNTHASE LUMAZINE SYNTHASE"/>
    <property type="match status" value="1"/>
</dbReference>
<dbReference type="InterPro" id="IPR036467">
    <property type="entry name" value="LS/RS_sf"/>
</dbReference>
<evidence type="ECO:0000256" key="5">
    <source>
        <dbReference type="ARBA" id="ARBA00022679"/>
    </source>
</evidence>
<comment type="function">
    <text evidence="7">Catalyzes the formation of 6,7-dimethyl-8-ribityllumazine by condensation of 5-amino-6-(D-ribitylamino)uracil with 3,4-dihydroxy-2-butanone 4-phosphate. This is the penultimate step in the biosynthesis of riboflavin.</text>
</comment>
<feature type="binding site" evidence="7">
    <location>
        <position position="28"/>
    </location>
    <ligand>
        <name>5-amino-6-(D-ribitylamino)uracil</name>
        <dbReference type="ChEBI" id="CHEBI:15934"/>
    </ligand>
</feature>
<comment type="pathway">
    <text evidence="1 7">Cofactor biosynthesis; riboflavin biosynthesis; riboflavin from 2-hydroxy-3-oxobutyl phosphate and 5-amino-6-(D-ribitylamino)uracil: step 1/2.</text>
</comment>
<dbReference type="KEGG" id="mtun:MTUNDRAET4_1372"/>
<evidence type="ECO:0000313" key="8">
    <source>
        <dbReference type="EMBL" id="VFU08265.1"/>
    </source>
</evidence>
<dbReference type="GO" id="GO:0005829">
    <property type="term" value="C:cytosol"/>
    <property type="evidence" value="ECO:0007669"/>
    <property type="project" value="TreeGrafter"/>
</dbReference>
<feature type="binding site" evidence="7">
    <location>
        <begin position="59"/>
        <end position="61"/>
    </location>
    <ligand>
        <name>5-amino-6-(D-ribitylamino)uracil</name>
        <dbReference type="ChEBI" id="CHEBI:15934"/>
    </ligand>
</feature>
<dbReference type="EMBL" id="LR536450">
    <property type="protein sequence ID" value="VFU08265.1"/>
    <property type="molecule type" value="Genomic_DNA"/>
</dbReference>
<dbReference type="OrthoDB" id="9809709at2"/>
<dbReference type="Proteomes" id="UP000294360">
    <property type="component" value="Chromosome"/>
</dbReference>
<feature type="binding site" evidence="7">
    <location>
        <position position="121"/>
    </location>
    <ligand>
        <name>5-amino-6-(D-ribitylamino)uracil</name>
        <dbReference type="ChEBI" id="CHEBI:15934"/>
    </ligand>
</feature>
<dbReference type="InterPro" id="IPR002180">
    <property type="entry name" value="LS/RS"/>
</dbReference>
<reference evidence="8 9" key="1">
    <citation type="submission" date="2019-03" db="EMBL/GenBank/DDBJ databases">
        <authorList>
            <person name="Kox A.R. M."/>
        </authorList>
    </citation>
    <scope>NUCLEOTIDE SEQUENCE [LARGE SCALE GENOMIC DNA]</scope>
    <source>
        <strain evidence="8">MTUNDRAET4 annotated genome</strain>
    </source>
</reference>
<dbReference type="Pfam" id="PF00885">
    <property type="entry name" value="DMRL_synthase"/>
    <property type="match status" value="1"/>
</dbReference>
<dbReference type="Gene3D" id="3.40.50.960">
    <property type="entry name" value="Lumazine/riboflavin synthase"/>
    <property type="match status" value="1"/>
</dbReference>
<feature type="active site" description="Proton donor" evidence="7">
    <location>
        <position position="96"/>
    </location>
</feature>
<dbReference type="SUPFAM" id="SSF52121">
    <property type="entry name" value="Lumazine synthase"/>
    <property type="match status" value="1"/>
</dbReference>
<evidence type="ECO:0000256" key="4">
    <source>
        <dbReference type="ARBA" id="ARBA00022619"/>
    </source>
</evidence>
<organism evidence="8 9">
    <name type="scientific">Methylocella tundrae</name>
    <dbReference type="NCBI Taxonomy" id="227605"/>
    <lineage>
        <taxon>Bacteria</taxon>
        <taxon>Pseudomonadati</taxon>
        <taxon>Pseudomonadota</taxon>
        <taxon>Alphaproteobacteria</taxon>
        <taxon>Hyphomicrobiales</taxon>
        <taxon>Beijerinckiaceae</taxon>
        <taxon>Methylocella</taxon>
    </lineage>
</organism>